<proteinExistence type="predicted"/>
<reference evidence="1 2" key="1">
    <citation type="submission" date="2016-02" db="EMBL/GenBank/DDBJ databases">
        <title>Genome analysis of coral dinoflagellate symbionts highlights evolutionary adaptations to a symbiotic lifestyle.</title>
        <authorList>
            <person name="Aranda M."/>
            <person name="Li Y."/>
            <person name="Liew Y.J."/>
            <person name="Baumgarten S."/>
            <person name="Simakov O."/>
            <person name="Wilson M."/>
            <person name="Piel J."/>
            <person name="Ashoor H."/>
            <person name="Bougouffa S."/>
            <person name="Bajic V.B."/>
            <person name="Ryu T."/>
            <person name="Ravasi T."/>
            <person name="Bayer T."/>
            <person name="Micklem G."/>
            <person name="Kim H."/>
            <person name="Bhak J."/>
            <person name="Lajeunesse T.C."/>
            <person name="Voolstra C.R."/>
        </authorList>
    </citation>
    <scope>NUCLEOTIDE SEQUENCE [LARGE SCALE GENOMIC DNA]</scope>
    <source>
        <strain evidence="1 2">CCMP2467</strain>
    </source>
</reference>
<sequence>MARATTLPGLRYEEADTFIWKFINRCWYTLGGLSNVGYAQEYEDGFPARRKIIIEELERIPEGLICALSDVFLKVKLHEFLFGCFLNGFGAANRKTAGCGPTALSIRARYDYAKPDGLSISTHINALFELSGSTETFDEWLEVLFSAVG</sequence>
<accession>A0A1Q9DGR0</accession>
<protein>
    <submittedName>
        <fullName evidence="1">Uncharacterized protein</fullName>
    </submittedName>
</protein>
<dbReference type="AlphaFoldDB" id="A0A1Q9DGR0"/>
<evidence type="ECO:0000313" key="1">
    <source>
        <dbReference type="EMBL" id="OLP94377.1"/>
    </source>
</evidence>
<dbReference type="Proteomes" id="UP000186817">
    <property type="component" value="Unassembled WGS sequence"/>
</dbReference>
<dbReference type="EMBL" id="LSRX01000545">
    <property type="protein sequence ID" value="OLP94377.1"/>
    <property type="molecule type" value="Genomic_DNA"/>
</dbReference>
<name>A0A1Q9DGR0_SYMMI</name>
<organism evidence="1 2">
    <name type="scientific">Symbiodinium microadriaticum</name>
    <name type="common">Dinoflagellate</name>
    <name type="synonym">Zooxanthella microadriatica</name>
    <dbReference type="NCBI Taxonomy" id="2951"/>
    <lineage>
        <taxon>Eukaryota</taxon>
        <taxon>Sar</taxon>
        <taxon>Alveolata</taxon>
        <taxon>Dinophyceae</taxon>
        <taxon>Suessiales</taxon>
        <taxon>Symbiodiniaceae</taxon>
        <taxon>Symbiodinium</taxon>
    </lineage>
</organism>
<gene>
    <name evidence="1" type="ORF">AK812_SmicGene23609</name>
</gene>
<dbReference type="OrthoDB" id="10295724at2759"/>
<keyword evidence="2" id="KW-1185">Reference proteome</keyword>
<comment type="caution">
    <text evidence="1">The sequence shown here is derived from an EMBL/GenBank/DDBJ whole genome shotgun (WGS) entry which is preliminary data.</text>
</comment>
<evidence type="ECO:0000313" key="2">
    <source>
        <dbReference type="Proteomes" id="UP000186817"/>
    </source>
</evidence>